<dbReference type="RefSeq" id="WP_175201102.1">
    <property type="nucleotide sequence ID" value="NZ_CADILH010000001.1"/>
</dbReference>
<reference evidence="1 2" key="1">
    <citation type="submission" date="2020-04" db="EMBL/GenBank/DDBJ databases">
        <authorList>
            <person name="De Canck E."/>
        </authorList>
    </citation>
    <scope>NUCLEOTIDE SEQUENCE [LARGE SCALE GENOMIC DNA]</scope>
    <source>
        <strain evidence="1 2">LMG 6000</strain>
    </source>
</reference>
<organism evidence="1 2">
    <name type="scientific">Achromobacter insolitus</name>
    <dbReference type="NCBI Taxonomy" id="217204"/>
    <lineage>
        <taxon>Bacteria</taxon>
        <taxon>Pseudomonadati</taxon>
        <taxon>Pseudomonadota</taxon>
        <taxon>Betaproteobacteria</taxon>
        <taxon>Burkholderiales</taxon>
        <taxon>Alcaligenaceae</taxon>
        <taxon>Achromobacter</taxon>
    </lineage>
</organism>
<dbReference type="AlphaFoldDB" id="A0A6S7F3M8"/>
<sequence>MKLSVKIAPDVDGYTGRECPVCEKYFKIKFGTGLPGDPDCHCPYCNHTGPQKEFWTKRQIKYAQSVAMNQLSGQFLNDLKKIERRPDPRALVSIGISVKGMPTPIAYYKEDDLEERVTCCACTMEYTIYGAFGFCPDCGTHNSLQIANANFDLVLKVLDLAQSAPTDLATTLINNALEDAVSCFDGFGREHCAPKPFKISFQSIDAAKDRLLRETGFDLSASLDAAAWIFVSTQFQKRHLLAHKLGIIDAEYIGKTGSAPSLLGRKVTITDAEVRTLIGHLRILAGALVQSVPRA</sequence>
<name>A0A6S7F3M8_9BURK</name>
<protein>
    <submittedName>
        <fullName evidence="1">Uncharacterized protein</fullName>
    </submittedName>
</protein>
<dbReference type="EMBL" id="CADILH010000001">
    <property type="protein sequence ID" value="CAB3929460.1"/>
    <property type="molecule type" value="Genomic_DNA"/>
</dbReference>
<dbReference type="Proteomes" id="UP000494183">
    <property type="component" value="Unassembled WGS sequence"/>
</dbReference>
<accession>A0A6S7F3M8</accession>
<proteinExistence type="predicted"/>
<keyword evidence="2" id="KW-1185">Reference proteome</keyword>
<evidence type="ECO:0000313" key="1">
    <source>
        <dbReference type="EMBL" id="CAB3929460.1"/>
    </source>
</evidence>
<gene>
    <name evidence="1" type="ORF">LMG6000_00512</name>
</gene>
<evidence type="ECO:0000313" key="2">
    <source>
        <dbReference type="Proteomes" id="UP000494183"/>
    </source>
</evidence>